<gene>
    <name evidence="2" type="ORF">MNODULE_14625</name>
</gene>
<feature type="region of interest" description="Disordered" evidence="1">
    <location>
        <begin position="192"/>
        <end position="214"/>
    </location>
</feature>
<feature type="compositionally biased region" description="Pro residues" evidence="1">
    <location>
        <begin position="198"/>
        <end position="214"/>
    </location>
</feature>
<organism evidence="2 3">
    <name type="scientific">Candidatus Manganitrophus noduliformans</name>
    <dbReference type="NCBI Taxonomy" id="2606439"/>
    <lineage>
        <taxon>Bacteria</taxon>
        <taxon>Pseudomonadati</taxon>
        <taxon>Nitrospirota</taxon>
        <taxon>Nitrospiria</taxon>
        <taxon>Candidatus Troglogloeales</taxon>
        <taxon>Candidatus Manganitrophaceae</taxon>
        <taxon>Candidatus Manganitrophus</taxon>
    </lineage>
</organism>
<dbReference type="EMBL" id="VTOW01000003">
    <property type="protein sequence ID" value="NKE71980.1"/>
    <property type="molecule type" value="Genomic_DNA"/>
</dbReference>
<dbReference type="Proteomes" id="UP000534783">
    <property type="component" value="Unassembled WGS sequence"/>
</dbReference>
<evidence type="ECO:0000256" key="1">
    <source>
        <dbReference type="SAM" id="MobiDB-lite"/>
    </source>
</evidence>
<sequence length="214" mass="23792">MNHPRKIIGLFLAVVLVLAGTAARADFIADQYITISLGEIGENARIFPAKVYSRQKQLRVEINNAGRSVVHISRGDKRPPVFWMLMPDEKMYVETVGGENPLDPFSPKSGVKIEKVFIAKENVAGRPANKFKMTWRDKEGNKRIGFAWEAIDLNNAPIRQEFFREGEHVLVQLANIKVQKLDPALFEVPSDYKKITAPPNPGPAGPPAPKTPGP</sequence>
<evidence type="ECO:0000313" key="3">
    <source>
        <dbReference type="Proteomes" id="UP000534783"/>
    </source>
</evidence>
<name>A0A7X6IC00_9BACT</name>
<proteinExistence type="predicted"/>
<reference evidence="2 3" key="1">
    <citation type="journal article" date="2020" name="Nature">
        <title>Bacterial chemolithoautotrophy via manganese oxidation.</title>
        <authorList>
            <person name="Yu H."/>
            <person name="Leadbetter J.R."/>
        </authorList>
    </citation>
    <scope>NUCLEOTIDE SEQUENCE [LARGE SCALE GENOMIC DNA]</scope>
    <source>
        <strain evidence="2 3">Mn-1</strain>
    </source>
</reference>
<comment type="caution">
    <text evidence="2">The sequence shown here is derived from an EMBL/GenBank/DDBJ whole genome shotgun (WGS) entry which is preliminary data.</text>
</comment>
<evidence type="ECO:0008006" key="4">
    <source>
        <dbReference type="Google" id="ProtNLM"/>
    </source>
</evidence>
<dbReference type="AlphaFoldDB" id="A0A7X6IC00"/>
<protein>
    <recommendedName>
        <fullName evidence="4">DUF4412 domain-containing protein</fullName>
    </recommendedName>
</protein>
<dbReference type="RefSeq" id="WP_168061234.1">
    <property type="nucleotide sequence ID" value="NZ_VTOW01000003.1"/>
</dbReference>
<evidence type="ECO:0000313" key="2">
    <source>
        <dbReference type="EMBL" id="NKE71980.1"/>
    </source>
</evidence>
<accession>A0A7X6IC00</accession>
<keyword evidence="3" id="KW-1185">Reference proteome</keyword>